<evidence type="ECO:0000313" key="5">
    <source>
        <dbReference type="Proteomes" id="UP000054270"/>
    </source>
</evidence>
<evidence type="ECO:0008006" key="6">
    <source>
        <dbReference type="Google" id="ProtNLM"/>
    </source>
</evidence>
<evidence type="ECO:0000313" key="4">
    <source>
        <dbReference type="EMBL" id="KJA16846.1"/>
    </source>
</evidence>
<evidence type="ECO:0000256" key="3">
    <source>
        <dbReference type="SAM" id="SignalP"/>
    </source>
</evidence>
<feature type="compositionally biased region" description="Basic and acidic residues" evidence="1">
    <location>
        <begin position="275"/>
        <end position="288"/>
    </location>
</feature>
<dbReference type="STRING" id="945553.A0A0D2NJU1"/>
<gene>
    <name evidence="4" type="ORF">HYPSUDRAFT_206746</name>
</gene>
<proteinExistence type="predicted"/>
<accession>A0A0D2NJU1</accession>
<feature type="transmembrane region" description="Helical" evidence="2">
    <location>
        <begin position="169"/>
        <end position="190"/>
    </location>
</feature>
<feature type="signal peptide" evidence="3">
    <location>
        <begin position="1"/>
        <end position="22"/>
    </location>
</feature>
<evidence type="ECO:0000256" key="1">
    <source>
        <dbReference type="SAM" id="MobiDB-lite"/>
    </source>
</evidence>
<dbReference type="EMBL" id="KN817614">
    <property type="protein sequence ID" value="KJA16846.1"/>
    <property type="molecule type" value="Genomic_DNA"/>
</dbReference>
<feature type="transmembrane region" description="Helical" evidence="2">
    <location>
        <begin position="210"/>
        <end position="231"/>
    </location>
</feature>
<keyword evidence="2" id="KW-0472">Membrane</keyword>
<dbReference type="AlphaFoldDB" id="A0A0D2NJU1"/>
<evidence type="ECO:0000256" key="2">
    <source>
        <dbReference type="SAM" id="Phobius"/>
    </source>
</evidence>
<keyword evidence="2" id="KW-0812">Transmembrane</keyword>
<feature type="transmembrane region" description="Helical" evidence="2">
    <location>
        <begin position="87"/>
        <end position="107"/>
    </location>
</feature>
<keyword evidence="3" id="KW-0732">Signal</keyword>
<feature type="transmembrane region" description="Helical" evidence="2">
    <location>
        <begin position="127"/>
        <end position="148"/>
    </location>
</feature>
<dbReference type="OMA" id="IISAWVQ"/>
<dbReference type="Proteomes" id="UP000054270">
    <property type="component" value="Unassembled WGS sequence"/>
</dbReference>
<sequence>MSRSPIVLSTITALYLLNVAQTAVQWKLTSQLVGLLGEPLQEAFIFAVSGPRWTTLVNDLGTFLTSTLADVLLIWRCYHIWDDSLRAILLPVVLLLAEVALFLSNIISAWVQNLNPTPKAAKTLNQLIGAAVFMTFSVTLLTTLLIVYRIYSVSRRSVSRKSRRPFKDVLDIFVQSAAAYAAISLLYAVITVRETDTQPQLPYFVPASYISSLFIAIAPMAPTVMVARVALASNRSDNEPNTAHVSDLEFQRETSGAVTSWTVPGGAGSHAVDMGSDHPSVEADEKRA</sequence>
<protein>
    <recommendedName>
        <fullName evidence="6">G-protein coupled receptors family 1 profile domain-containing protein</fullName>
    </recommendedName>
</protein>
<keyword evidence="5" id="KW-1185">Reference proteome</keyword>
<keyword evidence="2" id="KW-1133">Transmembrane helix</keyword>
<name>A0A0D2NJU1_HYPSF</name>
<feature type="region of interest" description="Disordered" evidence="1">
    <location>
        <begin position="262"/>
        <end position="288"/>
    </location>
</feature>
<reference evidence="5" key="1">
    <citation type="submission" date="2014-04" db="EMBL/GenBank/DDBJ databases">
        <title>Evolutionary Origins and Diversification of the Mycorrhizal Mutualists.</title>
        <authorList>
            <consortium name="DOE Joint Genome Institute"/>
            <consortium name="Mycorrhizal Genomics Consortium"/>
            <person name="Kohler A."/>
            <person name="Kuo A."/>
            <person name="Nagy L.G."/>
            <person name="Floudas D."/>
            <person name="Copeland A."/>
            <person name="Barry K.W."/>
            <person name="Cichocki N."/>
            <person name="Veneault-Fourrey C."/>
            <person name="LaButti K."/>
            <person name="Lindquist E.A."/>
            <person name="Lipzen A."/>
            <person name="Lundell T."/>
            <person name="Morin E."/>
            <person name="Murat C."/>
            <person name="Riley R."/>
            <person name="Ohm R."/>
            <person name="Sun H."/>
            <person name="Tunlid A."/>
            <person name="Henrissat B."/>
            <person name="Grigoriev I.V."/>
            <person name="Hibbett D.S."/>
            <person name="Martin F."/>
        </authorList>
    </citation>
    <scope>NUCLEOTIDE SEQUENCE [LARGE SCALE GENOMIC DNA]</scope>
    <source>
        <strain evidence="5">FD-334 SS-4</strain>
    </source>
</reference>
<feature type="chain" id="PRO_5002248096" description="G-protein coupled receptors family 1 profile domain-containing protein" evidence="3">
    <location>
        <begin position="23"/>
        <end position="288"/>
    </location>
</feature>
<organism evidence="4 5">
    <name type="scientific">Hypholoma sublateritium (strain FD-334 SS-4)</name>
    <dbReference type="NCBI Taxonomy" id="945553"/>
    <lineage>
        <taxon>Eukaryota</taxon>
        <taxon>Fungi</taxon>
        <taxon>Dikarya</taxon>
        <taxon>Basidiomycota</taxon>
        <taxon>Agaricomycotina</taxon>
        <taxon>Agaricomycetes</taxon>
        <taxon>Agaricomycetidae</taxon>
        <taxon>Agaricales</taxon>
        <taxon>Agaricineae</taxon>
        <taxon>Strophariaceae</taxon>
        <taxon>Hypholoma</taxon>
    </lineage>
</organism>